<evidence type="ECO:0000313" key="1">
    <source>
        <dbReference type="EMBL" id="XDQ35950.1"/>
    </source>
</evidence>
<dbReference type="SUPFAM" id="SSF55073">
    <property type="entry name" value="Nucleotide cyclase"/>
    <property type="match status" value="1"/>
</dbReference>
<dbReference type="InterPro" id="IPR029787">
    <property type="entry name" value="Nucleotide_cyclase"/>
</dbReference>
<sequence length="302" mass="33390">MADRPSVSEMLDDSEEHVDEQLKQTPEVIKTDGPIDTTDLYIDTPKWRKYSQVSCVFADLAGSTSLRNGRWEASTASIYDAAVKPAVRILADFGADFIDVQGDAAFGLFTGEYSKRRAICAGITIKTFGERVLMPALEKKWPTNTPQTGFKVGCAVSDLLAKKIGISRTDHNAPVWAGRAVNYAAKCSQQAAAHQMIVTKPIADTIRCNEYLWYSCACSDESAELWSEQHVEKVSGKDAEGLLLTSGWCETCGDTYCEKICTGSWRRPDLDSKRNFLAYGKYQKVIKFREANGLQIRRGIGG</sequence>
<accession>A0AB39PYZ6</accession>
<evidence type="ECO:0008006" key="2">
    <source>
        <dbReference type="Google" id="ProtNLM"/>
    </source>
</evidence>
<reference evidence="1" key="1">
    <citation type="submission" date="2024-07" db="EMBL/GenBank/DDBJ databases">
        <authorList>
            <person name="Yu S.T."/>
        </authorList>
    </citation>
    <scope>NUCLEOTIDE SEQUENCE</scope>
    <source>
        <strain evidence="1">R28</strain>
    </source>
</reference>
<protein>
    <recommendedName>
        <fullName evidence="2">Guanylate cyclase domain-containing protein</fullName>
    </recommendedName>
</protein>
<dbReference type="RefSeq" id="WP_369170471.1">
    <property type="nucleotide sequence ID" value="NZ_CP163439.1"/>
</dbReference>
<dbReference type="EMBL" id="CP163439">
    <property type="protein sequence ID" value="XDQ35950.1"/>
    <property type="molecule type" value="Genomic_DNA"/>
</dbReference>
<dbReference type="AlphaFoldDB" id="A0AB39PYZ6"/>
<gene>
    <name evidence="1" type="ORF">AB5J49_22835</name>
</gene>
<dbReference type="Gene3D" id="3.30.70.1230">
    <property type="entry name" value="Nucleotide cyclase"/>
    <property type="match status" value="1"/>
</dbReference>
<proteinExistence type="predicted"/>
<name>A0AB39PYZ6_9ACTN</name>
<organism evidence="1">
    <name type="scientific">Streptomyces sp. R28</name>
    <dbReference type="NCBI Taxonomy" id="3238628"/>
    <lineage>
        <taxon>Bacteria</taxon>
        <taxon>Bacillati</taxon>
        <taxon>Actinomycetota</taxon>
        <taxon>Actinomycetes</taxon>
        <taxon>Kitasatosporales</taxon>
        <taxon>Streptomycetaceae</taxon>
        <taxon>Streptomyces</taxon>
    </lineage>
</organism>